<dbReference type="SUPFAM" id="SSF103088">
    <property type="entry name" value="OmpA-like"/>
    <property type="match status" value="1"/>
</dbReference>
<gene>
    <name evidence="7" type="ORF">SAMN04490248_12231</name>
</gene>
<evidence type="ECO:0000259" key="6">
    <source>
        <dbReference type="PROSITE" id="PS51123"/>
    </source>
</evidence>
<dbReference type="OrthoDB" id="9792021at2"/>
<dbReference type="STRING" id="569882.SAMN04490248_12231"/>
<keyword evidence="2 4" id="KW-0472">Membrane</keyword>
<feature type="domain" description="OmpA-like" evidence="6">
    <location>
        <begin position="204"/>
        <end position="322"/>
    </location>
</feature>
<dbReference type="Pfam" id="PF00691">
    <property type="entry name" value="OmpA"/>
    <property type="match status" value="1"/>
</dbReference>
<dbReference type="EMBL" id="FODS01000022">
    <property type="protein sequence ID" value="SEP06542.1"/>
    <property type="molecule type" value="Genomic_DNA"/>
</dbReference>
<dbReference type="InterPro" id="IPR006664">
    <property type="entry name" value="OMP_bac"/>
</dbReference>
<dbReference type="InterPro" id="IPR006665">
    <property type="entry name" value="OmpA-like"/>
</dbReference>
<dbReference type="GO" id="GO:0009279">
    <property type="term" value="C:cell outer membrane"/>
    <property type="evidence" value="ECO:0007669"/>
    <property type="project" value="UniProtKB-SubCell"/>
</dbReference>
<dbReference type="Gene3D" id="3.30.1330.60">
    <property type="entry name" value="OmpA-like domain"/>
    <property type="match status" value="1"/>
</dbReference>
<name>A0A1H8UTM4_9RHOB</name>
<protein>
    <submittedName>
        <fullName evidence="7">OmpA-OmpF porin, OOP family</fullName>
    </submittedName>
</protein>
<dbReference type="InterPro" id="IPR036737">
    <property type="entry name" value="OmpA-like_sf"/>
</dbReference>
<proteinExistence type="predicted"/>
<evidence type="ECO:0000256" key="3">
    <source>
        <dbReference type="ARBA" id="ARBA00023237"/>
    </source>
</evidence>
<evidence type="ECO:0000256" key="4">
    <source>
        <dbReference type="PROSITE-ProRule" id="PRU00473"/>
    </source>
</evidence>
<dbReference type="PANTHER" id="PTHR30329">
    <property type="entry name" value="STATOR ELEMENT OF FLAGELLAR MOTOR COMPLEX"/>
    <property type="match status" value="1"/>
</dbReference>
<evidence type="ECO:0000313" key="7">
    <source>
        <dbReference type="EMBL" id="SEP06542.1"/>
    </source>
</evidence>
<dbReference type="Proteomes" id="UP000198893">
    <property type="component" value="Unassembled WGS sequence"/>
</dbReference>
<dbReference type="PANTHER" id="PTHR30329:SF21">
    <property type="entry name" value="LIPOPROTEIN YIAD-RELATED"/>
    <property type="match status" value="1"/>
</dbReference>
<dbReference type="AlphaFoldDB" id="A0A1H8UTM4"/>
<evidence type="ECO:0000313" key="8">
    <source>
        <dbReference type="Proteomes" id="UP000198893"/>
    </source>
</evidence>
<keyword evidence="8" id="KW-1185">Reference proteome</keyword>
<dbReference type="PROSITE" id="PS51123">
    <property type="entry name" value="OMPA_2"/>
    <property type="match status" value="1"/>
</dbReference>
<sequence length="322" mass="33943">MIRRFVIAAALFWPEIATALPLDLPPRARLAHEEIDESGGYALPLGPADETGAVPSRSVEGQTSRQVWRVEQGTVSTRQIMAALREQIVAAGWEVLLDCQTEGCGGFDFRFATEVVAPPRMFVDLADFRFLSASRPDGPGIEALSLLVSRTGGEALIQVIHVDPTSVNSRNEAGSGAAAVPDDSQKPPVTGSQTPGALSLAEALIDRGHVVLGDLVFETGASALGGGTFDSLDALATFLNENPGYRVALVGHTDTLGGLDNNLALSRRRAEAVLNRLVDLYGIPAARIEAHGIAWLAPAATNLTEAGKNANRRVEAVLLPDG</sequence>
<reference evidence="7 8" key="1">
    <citation type="submission" date="2016-10" db="EMBL/GenBank/DDBJ databases">
        <authorList>
            <person name="de Groot N.N."/>
        </authorList>
    </citation>
    <scope>NUCLEOTIDE SEQUENCE [LARGE SCALE GENOMIC DNA]</scope>
    <source>
        <strain evidence="7 8">DSM 27842</strain>
    </source>
</reference>
<comment type="subcellular location">
    <subcellularLocation>
        <location evidence="1">Cell outer membrane</location>
    </subcellularLocation>
</comment>
<dbReference type="PRINTS" id="PR01021">
    <property type="entry name" value="OMPADOMAIN"/>
</dbReference>
<dbReference type="CDD" id="cd07185">
    <property type="entry name" value="OmpA_C-like"/>
    <property type="match status" value="1"/>
</dbReference>
<dbReference type="RefSeq" id="WP_093119805.1">
    <property type="nucleotide sequence ID" value="NZ_FODS01000022.1"/>
</dbReference>
<accession>A0A1H8UTM4</accession>
<dbReference type="InterPro" id="IPR050330">
    <property type="entry name" value="Bact_OuterMem_StrucFunc"/>
</dbReference>
<keyword evidence="3" id="KW-0998">Cell outer membrane</keyword>
<evidence type="ECO:0000256" key="1">
    <source>
        <dbReference type="ARBA" id="ARBA00004442"/>
    </source>
</evidence>
<evidence type="ECO:0000256" key="5">
    <source>
        <dbReference type="SAM" id="MobiDB-lite"/>
    </source>
</evidence>
<feature type="region of interest" description="Disordered" evidence="5">
    <location>
        <begin position="167"/>
        <end position="195"/>
    </location>
</feature>
<evidence type="ECO:0000256" key="2">
    <source>
        <dbReference type="ARBA" id="ARBA00023136"/>
    </source>
</evidence>
<organism evidence="7 8">
    <name type="scientific">Salinihabitans flavidus</name>
    <dbReference type="NCBI Taxonomy" id="569882"/>
    <lineage>
        <taxon>Bacteria</taxon>
        <taxon>Pseudomonadati</taxon>
        <taxon>Pseudomonadota</taxon>
        <taxon>Alphaproteobacteria</taxon>
        <taxon>Rhodobacterales</taxon>
        <taxon>Roseobacteraceae</taxon>
        <taxon>Salinihabitans</taxon>
    </lineage>
</organism>